<evidence type="ECO:0000313" key="2">
    <source>
        <dbReference type="Proteomes" id="UP001058974"/>
    </source>
</evidence>
<organism evidence="1 2">
    <name type="scientific">Pisum sativum</name>
    <name type="common">Garden pea</name>
    <name type="synonym">Lathyrus oleraceus</name>
    <dbReference type="NCBI Taxonomy" id="3888"/>
    <lineage>
        <taxon>Eukaryota</taxon>
        <taxon>Viridiplantae</taxon>
        <taxon>Streptophyta</taxon>
        <taxon>Embryophyta</taxon>
        <taxon>Tracheophyta</taxon>
        <taxon>Spermatophyta</taxon>
        <taxon>Magnoliopsida</taxon>
        <taxon>eudicotyledons</taxon>
        <taxon>Gunneridae</taxon>
        <taxon>Pentapetalae</taxon>
        <taxon>rosids</taxon>
        <taxon>fabids</taxon>
        <taxon>Fabales</taxon>
        <taxon>Fabaceae</taxon>
        <taxon>Papilionoideae</taxon>
        <taxon>50 kb inversion clade</taxon>
        <taxon>NPAAA clade</taxon>
        <taxon>Hologalegina</taxon>
        <taxon>IRL clade</taxon>
        <taxon>Fabeae</taxon>
        <taxon>Lathyrus</taxon>
    </lineage>
</organism>
<dbReference type="Proteomes" id="UP001058974">
    <property type="component" value="Chromosome 4"/>
</dbReference>
<reference evidence="1 2" key="1">
    <citation type="journal article" date="2022" name="Nat. Genet.">
        <title>Improved pea reference genome and pan-genome highlight genomic features and evolutionary characteristics.</title>
        <authorList>
            <person name="Yang T."/>
            <person name="Liu R."/>
            <person name="Luo Y."/>
            <person name="Hu S."/>
            <person name="Wang D."/>
            <person name="Wang C."/>
            <person name="Pandey M.K."/>
            <person name="Ge S."/>
            <person name="Xu Q."/>
            <person name="Li N."/>
            <person name="Li G."/>
            <person name="Huang Y."/>
            <person name="Saxena R.K."/>
            <person name="Ji Y."/>
            <person name="Li M."/>
            <person name="Yan X."/>
            <person name="He Y."/>
            <person name="Liu Y."/>
            <person name="Wang X."/>
            <person name="Xiang C."/>
            <person name="Varshney R.K."/>
            <person name="Ding H."/>
            <person name="Gao S."/>
            <person name="Zong X."/>
        </authorList>
    </citation>
    <scope>NUCLEOTIDE SEQUENCE [LARGE SCALE GENOMIC DNA]</scope>
    <source>
        <strain evidence="1 2">cv. Zhongwan 6</strain>
    </source>
</reference>
<accession>A0A9D4X6H2</accession>
<evidence type="ECO:0008006" key="3">
    <source>
        <dbReference type="Google" id="ProtNLM"/>
    </source>
</evidence>
<evidence type="ECO:0000313" key="1">
    <source>
        <dbReference type="EMBL" id="KAI5415499.1"/>
    </source>
</evidence>
<dbReference type="Gramene" id="chrUn0232G0000400-T1">
    <property type="protein sequence ID" value="KAI5381827.1"/>
    <property type="gene ID" value="KIW84_UN0403"/>
</dbReference>
<name>A0A9D4X6H2_PEA</name>
<dbReference type="PANTHER" id="PTHR34222:SF95">
    <property type="entry name" value="RRNA 2'-O-METHYLTRANSFERASE FIBRILLARIN-LIKE ISOFORM X1"/>
    <property type="match status" value="1"/>
</dbReference>
<protein>
    <recommendedName>
        <fullName evidence="3">Gag-pol polyprotein</fullName>
    </recommendedName>
</protein>
<dbReference type="AlphaFoldDB" id="A0A9D4X6H2"/>
<sequence>MNDQDLSEYLTRAKSTIDGLKLMLVSDDITKILGKLDNMLMVFVLHGLSKKCSSVKDQAITNITIPTVEELIDRLVRVSLPSDDTHTTLESSAFVSNFNNGGRGRLGRGRGRGRGGRSNFHCTHCRKDGHTQDWCFDLHGYPIKTANVAQTTANRESKAKLETIFSSDEYQEYLRLKAAQQTTSSAIIARTGSSMVPETNLDQILPIPYFELVESNPLSTSSSIVIDEFPPRVETDNV</sequence>
<comment type="caution">
    <text evidence="1">The sequence shown here is derived from an EMBL/GenBank/DDBJ whole genome shotgun (WGS) entry which is preliminary data.</text>
</comment>
<dbReference type="EMBL" id="JAMSHJ010000004">
    <property type="protein sequence ID" value="KAI5415499.1"/>
    <property type="molecule type" value="Genomic_DNA"/>
</dbReference>
<gene>
    <name evidence="1" type="ORF">KIW84_040793</name>
</gene>
<proteinExistence type="predicted"/>
<keyword evidence="2" id="KW-1185">Reference proteome</keyword>
<dbReference type="PANTHER" id="PTHR34222">
    <property type="entry name" value="GAG_PRE-INTEGRS DOMAIN-CONTAINING PROTEIN"/>
    <property type="match status" value="1"/>
</dbReference>
<dbReference type="Gramene" id="Psat04G0079300-T1">
    <property type="protein sequence ID" value="KAI5415499.1"/>
    <property type="gene ID" value="KIW84_040793"/>
</dbReference>